<evidence type="ECO:0000313" key="2">
    <source>
        <dbReference type="Proteomes" id="UP001630127"/>
    </source>
</evidence>
<dbReference type="AlphaFoldDB" id="A0ABD3APW7"/>
<dbReference type="EMBL" id="JBJUIK010000003">
    <property type="protein sequence ID" value="KAL3533236.1"/>
    <property type="molecule type" value="Genomic_DNA"/>
</dbReference>
<gene>
    <name evidence="1" type="ORF">ACH5RR_006757</name>
</gene>
<accession>A0ABD3APW7</accession>
<dbReference type="Proteomes" id="UP001630127">
    <property type="component" value="Unassembled WGS sequence"/>
</dbReference>
<reference evidence="1 2" key="1">
    <citation type="submission" date="2024-11" db="EMBL/GenBank/DDBJ databases">
        <title>A near-complete genome assembly of Cinchona calisaya.</title>
        <authorList>
            <person name="Lian D.C."/>
            <person name="Zhao X.W."/>
            <person name="Wei L."/>
        </authorList>
    </citation>
    <scope>NUCLEOTIDE SEQUENCE [LARGE SCALE GENOMIC DNA]</scope>
    <source>
        <tissue evidence="1">Nenye</tissue>
    </source>
</reference>
<keyword evidence="2" id="KW-1185">Reference proteome</keyword>
<sequence length="114" mass="13208">MFKVSSHTNLLLSDAKVTELINQNSGTWKTDFVKQMFWLDEADTILNISLRKNYSRDIWVWHSTKNGQFSVKSAYKVAEDLILQTSWIEWRIGRIGKFGGESSLEKIIVSCYSQ</sequence>
<proteinExistence type="predicted"/>
<comment type="caution">
    <text evidence="1">The sequence shown here is derived from an EMBL/GenBank/DDBJ whole genome shotgun (WGS) entry which is preliminary data.</text>
</comment>
<name>A0ABD3APW7_9GENT</name>
<evidence type="ECO:0000313" key="1">
    <source>
        <dbReference type="EMBL" id="KAL3533236.1"/>
    </source>
</evidence>
<protein>
    <submittedName>
        <fullName evidence="1">Uncharacterized protein</fullName>
    </submittedName>
</protein>
<organism evidence="1 2">
    <name type="scientific">Cinchona calisaya</name>
    <dbReference type="NCBI Taxonomy" id="153742"/>
    <lineage>
        <taxon>Eukaryota</taxon>
        <taxon>Viridiplantae</taxon>
        <taxon>Streptophyta</taxon>
        <taxon>Embryophyta</taxon>
        <taxon>Tracheophyta</taxon>
        <taxon>Spermatophyta</taxon>
        <taxon>Magnoliopsida</taxon>
        <taxon>eudicotyledons</taxon>
        <taxon>Gunneridae</taxon>
        <taxon>Pentapetalae</taxon>
        <taxon>asterids</taxon>
        <taxon>lamiids</taxon>
        <taxon>Gentianales</taxon>
        <taxon>Rubiaceae</taxon>
        <taxon>Cinchonoideae</taxon>
        <taxon>Cinchoneae</taxon>
        <taxon>Cinchona</taxon>
    </lineage>
</organism>